<reference evidence="1" key="1">
    <citation type="submission" date="2018-05" db="EMBL/GenBank/DDBJ databases">
        <authorList>
            <person name="Lanie J.A."/>
            <person name="Ng W.-L."/>
            <person name="Kazmierczak K.M."/>
            <person name="Andrzejewski T.M."/>
            <person name="Davidsen T.M."/>
            <person name="Wayne K.J."/>
            <person name="Tettelin H."/>
            <person name="Glass J.I."/>
            <person name="Rusch D."/>
            <person name="Podicherti R."/>
            <person name="Tsui H.-C.T."/>
            <person name="Winkler M.E."/>
        </authorList>
    </citation>
    <scope>NUCLEOTIDE SEQUENCE</scope>
</reference>
<organism evidence="1">
    <name type="scientific">marine metagenome</name>
    <dbReference type="NCBI Taxonomy" id="408172"/>
    <lineage>
        <taxon>unclassified sequences</taxon>
        <taxon>metagenomes</taxon>
        <taxon>ecological metagenomes</taxon>
    </lineage>
</organism>
<name>A0A381Q4Y6_9ZZZZ</name>
<dbReference type="EMBL" id="UINC01001196">
    <property type="protein sequence ID" value="SUZ73998.1"/>
    <property type="molecule type" value="Genomic_DNA"/>
</dbReference>
<gene>
    <name evidence="1" type="ORF">METZ01_LOCUS26852</name>
</gene>
<sequence>MIADLREQVICSGKSLYLLSLTVINSA</sequence>
<accession>A0A381Q4Y6</accession>
<proteinExistence type="predicted"/>
<evidence type="ECO:0000313" key="1">
    <source>
        <dbReference type="EMBL" id="SUZ73998.1"/>
    </source>
</evidence>
<dbReference type="AlphaFoldDB" id="A0A381Q4Y6"/>
<protein>
    <submittedName>
        <fullName evidence="1">Uncharacterized protein</fullName>
    </submittedName>
</protein>